<dbReference type="Proteomes" id="UP000004995">
    <property type="component" value="Unassembled WGS sequence"/>
</dbReference>
<dbReference type="InParanoid" id="K3ZG32"/>
<dbReference type="Gramene" id="KQL15929">
    <property type="protein sequence ID" value="KQL15929"/>
    <property type="gene ID" value="SETIT_025534mg"/>
</dbReference>
<reference evidence="2" key="1">
    <citation type="journal article" date="2012" name="Nat. Biotechnol.">
        <title>Reference genome sequence of the model plant Setaria.</title>
        <authorList>
            <person name="Bennetzen J.L."/>
            <person name="Schmutz J."/>
            <person name="Wang H."/>
            <person name="Percifield R."/>
            <person name="Hawkins J."/>
            <person name="Pontaroli A.C."/>
            <person name="Estep M."/>
            <person name="Feng L."/>
            <person name="Vaughn J.N."/>
            <person name="Grimwood J."/>
            <person name="Jenkins J."/>
            <person name="Barry K."/>
            <person name="Lindquist E."/>
            <person name="Hellsten U."/>
            <person name="Deshpande S."/>
            <person name="Wang X."/>
            <person name="Wu X."/>
            <person name="Mitros T."/>
            <person name="Triplett J."/>
            <person name="Yang X."/>
            <person name="Ye C.Y."/>
            <person name="Mauro-Herrera M."/>
            <person name="Wang L."/>
            <person name="Li P."/>
            <person name="Sharma M."/>
            <person name="Sharma R."/>
            <person name="Ronald P.C."/>
            <person name="Panaud O."/>
            <person name="Kellogg E.A."/>
            <person name="Brutnell T.P."/>
            <person name="Doust A.N."/>
            <person name="Tuskan G.A."/>
            <person name="Rokhsar D."/>
            <person name="Devos K.M."/>
        </authorList>
    </citation>
    <scope>NUCLEOTIDE SEQUENCE [LARGE SCALE GENOMIC DNA]</scope>
    <source>
        <strain evidence="2">cv. Yugu1</strain>
    </source>
</reference>
<keyword evidence="2" id="KW-1185">Reference proteome</keyword>
<reference evidence="1" key="2">
    <citation type="submission" date="2018-08" db="UniProtKB">
        <authorList>
            <consortium name="EnsemblPlants"/>
        </authorList>
    </citation>
    <scope>IDENTIFICATION</scope>
    <source>
        <strain evidence="1">Yugu1</strain>
    </source>
</reference>
<evidence type="ECO:0000313" key="1">
    <source>
        <dbReference type="EnsemblPlants" id="KQL15929"/>
    </source>
</evidence>
<dbReference type="EnsemblPlants" id="KQL15929">
    <property type="protein sequence ID" value="KQL15929"/>
    <property type="gene ID" value="SETIT_025534mg"/>
</dbReference>
<organism evidence="1 2">
    <name type="scientific">Setaria italica</name>
    <name type="common">Foxtail millet</name>
    <name type="synonym">Panicum italicum</name>
    <dbReference type="NCBI Taxonomy" id="4555"/>
    <lineage>
        <taxon>Eukaryota</taxon>
        <taxon>Viridiplantae</taxon>
        <taxon>Streptophyta</taxon>
        <taxon>Embryophyta</taxon>
        <taxon>Tracheophyta</taxon>
        <taxon>Spermatophyta</taxon>
        <taxon>Magnoliopsida</taxon>
        <taxon>Liliopsida</taxon>
        <taxon>Poales</taxon>
        <taxon>Poaceae</taxon>
        <taxon>PACMAD clade</taxon>
        <taxon>Panicoideae</taxon>
        <taxon>Panicodae</taxon>
        <taxon>Paniceae</taxon>
        <taxon>Cenchrinae</taxon>
        <taxon>Setaria</taxon>
    </lineage>
</organism>
<dbReference type="HOGENOM" id="CLU_3393073_0_0_1"/>
<sequence>MLVLVCRPETELTDMYVDLTFSNSSSDLYFRL</sequence>
<dbReference type="EMBL" id="AGNK02001806">
    <property type="status" value="NOT_ANNOTATED_CDS"/>
    <property type="molecule type" value="Genomic_DNA"/>
</dbReference>
<evidence type="ECO:0000313" key="2">
    <source>
        <dbReference type="Proteomes" id="UP000004995"/>
    </source>
</evidence>
<dbReference type="AlphaFoldDB" id="K3ZG32"/>
<proteinExistence type="predicted"/>
<accession>K3ZG32</accession>
<name>K3ZG32_SETIT</name>
<protein>
    <submittedName>
        <fullName evidence="1">Uncharacterized protein</fullName>
    </submittedName>
</protein>